<name>A0ABD2PQR3_9PLAT</name>
<keyword evidence="7" id="KW-0732">Signal</keyword>
<proteinExistence type="inferred from homology"/>
<dbReference type="InterPro" id="IPR000719">
    <property type="entry name" value="Prot_kinase_dom"/>
</dbReference>
<evidence type="ECO:0000256" key="6">
    <source>
        <dbReference type="ARBA" id="ARBA00022692"/>
    </source>
</evidence>
<keyword evidence="9" id="KW-0418">Kinase</keyword>
<evidence type="ECO:0000256" key="1">
    <source>
        <dbReference type="ARBA" id="ARBA00004479"/>
    </source>
</evidence>
<evidence type="ECO:0000256" key="9">
    <source>
        <dbReference type="ARBA" id="ARBA00022777"/>
    </source>
</evidence>
<dbReference type="InterPro" id="IPR001245">
    <property type="entry name" value="Ser-Thr/Tyr_kinase_cat_dom"/>
</dbReference>
<keyword evidence="19" id="KW-1185">Reference proteome</keyword>
<accession>A0ABD2PQR3</accession>
<keyword evidence="4" id="KW-0723">Serine/threonine-protein kinase</keyword>
<evidence type="ECO:0000313" key="18">
    <source>
        <dbReference type="EMBL" id="KAL3309841.1"/>
    </source>
</evidence>
<dbReference type="AlphaFoldDB" id="A0ABD2PQR3"/>
<comment type="similarity">
    <text evidence="2">Belongs to the protein kinase superfamily. TKL Ser/Thr protein kinase family. TGFB receptor subfamily.</text>
</comment>
<feature type="region of interest" description="Disordered" evidence="15">
    <location>
        <begin position="1"/>
        <end position="37"/>
    </location>
</feature>
<keyword evidence="11" id="KW-1133">Transmembrane helix</keyword>
<dbReference type="GO" id="GO:0005524">
    <property type="term" value="F:ATP binding"/>
    <property type="evidence" value="ECO:0007669"/>
    <property type="project" value="UniProtKB-UniRule"/>
</dbReference>
<feature type="binding site" evidence="14">
    <location>
        <position position="98"/>
    </location>
    <ligand>
        <name>ATP</name>
        <dbReference type="ChEBI" id="CHEBI:30616"/>
    </ligand>
</feature>
<evidence type="ECO:0000259" key="17">
    <source>
        <dbReference type="PROSITE" id="PS51256"/>
    </source>
</evidence>
<keyword evidence="12" id="KW-0472">Membrane</keyword>
<dbReference type="PROSITE" id="PS50011">
    <property type="entry name" value="PROTEIN_KINASE_DOM"/>
    <property type="match status" value="1"/>
</dbReference>
<evidence type="ECO:0000256" key="8">
    <source>
        <dbReference type="ARBA" id="ARBA00022741"/>
    </source>
</evidence>
<keyword evidence="10 14" id="KW-0067">ATP-binding</keyword>
<evidence type="ECO:0000256" key="15">
    <source>
        <dbReference type="SAM" id="MobiDB-lite"/>
    </source>
</evidence>
<dbReference type="SUPFAM" id="SSF56112">
    <property type="entry name" value="Protein kinase-like (PK-like)"/>
    <property type="match status" value="1"/>
</dbReference>
<evidence type="ECO:0000256" key="4">
    <source>
        <dbReference type="ARBA" id="ARBA00022527"/>
    </source>
</evidence>
<evidence type="ECO:0000256" key="2">
    <source>
        <dbReference type="ARBA" id="ARBA00009605"/>
    </source>
</evidence>
<feature type="compositionally biased region" description="Polar residues" evidence="15">
    <location>
        <begin position="22"/>
        <end position="37"/>
    </location>
</feature>
<dbReference type="PROSITE" id="PS51256">
    <property type="entry name" value="GS"/>
    <property type="match status" value="1"/>
</dbReference>
<evidence type="ECO:0000256" key="7">
    <source>
        <dbReference type="ARBA" id="ARBA00022729"/>
    </source>
</evidence>
<feature type="non-terminal residue" evidence="18">
    <location>
        <position position="177"/>
    </location>
</feature>
<keyword evidence="8 14" id="KW-0547">Nucleotide-binding</keyword>
<comment type="subcellular location">
    <subcellularLocation>
        <location evidence="1">Membrane</location>
        <topology evidence="1">Single-pass type I membrane protein</topology>
    </subcellularLocation>
</comment>
<organism evidence="18 19">
    <name type="scientific">Cichlidogyrus casuarinus</name>
    <dbReference type="NCBI Taxonomy" id="1844966"/>
    <lineage>
        <taxon>Eukaryota</taxon>
        <taxon>Metazoa</taxon>
        <taxon>Spiralia</taxon>
        <taxon>Lophotrochozoa</taxon>
        <taxon>Platyhelminthes</taxon>
        <taxon>Monogenea</taxon>
        <taxon>Monopisthocotylea</taxon>
        <taxon>Dactylogyridea</taxon>
        <taxon>Ancyrocephalidae</taxon>
        <taxon>Cichlidogyrus</taxon>
    </lineage>
</organism>
<feature type="domain" description="GS" evidence="17">
    <location>
        <begin position="41"/>
        <end position="70"/>
    </location>
</feature>
<dbReference type="EMBL" id="JBJKFK010003496">
    <property type="protein sequence ID" value="KAL3309841.1"/>
    <property type="molecule type" value="Genomic_DNA"/>
</dbReference>
<evidence type="ECO:0000256" key="12">
    <source>
        <dbReference type="ARBA" id="ARBA00023136"/>
    </source>
</evidence>
<evidence type="ECO:0000256" key="5">
    <source>
        <dbReference type="ARBA" id="ARBA00022679"/>
    </source>
</evidence>
<gene>
    <name evidence="18" type="primary">ACVR1C_2</name>
    <name evidence="18" type="ORF">Ciccas_011603</name>
</gene>
<evidence type="ECO:0000256" key="14">
    <source>
        <dbReference type="PROSITE-ProRule" id="PRU10141"/>
    </source>
</evidence>
<dbReference type="Proteomes" id="UP001626550">
    <property type="component" value="Unassembled WGS sequence"/>
</dbReference>
<reference evidence="18 19" key="1">
    <citation type="submission" date="2024-11" db="EMBL/GenBank/DDBJ databases">
        <title>Adaptive evolution of stress response genes in parasites aligns with host niche diversity.</title>
        <authorList>
            <person name="Hahn C."/>
            <person name="Resl P."/>
        </authorList>
    </citation>
    <scope>NUCLEOTIDE SEQUENCE [LARGE SCALE GENOMIC DNA]</scope>
    <source>
        <strain evidence="18">EGGRZ-B1_66</strain>
        <tissue evidence="18">Body</tissue>
    </source>
</reference>
<dbReference type="PANTHER" id="PTHR23255:SF72">
    <property type="entry name" value="RECEPTOR PROTEIN SERINE_THREONINE KINASE"/>
    <property type="match status" value="1"/>
</dbReference>
<dbReference type="Gene3D" id="3.30.200.20">
    <property type="entry name" value="Phosphorylase Kinase, domain 1"/>
    <property type="match status" value="1"/>
</dbReference>
<dbReference type="PANTHER" id="PTHR23255">
    <property type="entry name" value="TRANSFORMING GROWTH FACTOR-BETA RECEPTOR TYPE I AND II"/>
    <property type="match status" value="1"/>
</dbReference>
<evidence type="ECO:0000256" key="10">
    <source>
        <dbReference type="ARBA" id="ARBA00022840"/>
    </source>
</evidence>
<evidence type="ECO:0000256" key="13">
    <source>
        <dbReference type="ARBA" id="ARBA00023170"/>
    </source>
</evidence>
<dbReference type="InterPro" id="IPR000333">
    <property type="entry name" value="TGFB_receptor"/>
</dbReference>
<dbReference type="InterPro" id="IPR017441">
    <property type="entry name" value="Protein_kinase_ATP_BS"/>
</dbReference>
<dbReference type="InterPro" id="IPR011009">
    <property type="entry name" value="Kinase-like_dom_sf"/>
</dbReference>
<protein>
    <recommendedName>
        <fullName evidence="3">receptor protein serine/threonine kinase</fullName>
        <ecNumber evidence="3">2.7.11.30</ecNumber>
    </recommendedName>
</protein>
<sequence length="177" mass="19613">MARLQPLSNDHLPLLVDPKGRSLTSPAGSSVDTQSTTLRTTELGPDLDDITFSGSGSGKPMLVPSTAAREVRLETLIGSGRFGQVWKGKWRCDDVAAKIFSSRDEQSWTKERLIYETMMLRHANILGFITTDNKDTGLATELWLITDYHRLGSLFEFLQLYAMSPHGILRMAASVVN</sequence>
<evidence type="ECO:0000259" key="16">
    <source>
        <dbReference type="PROSITE" id="PS50011"/>
    </source>
</evidence>
<dbReference type="GO" id="GO:0016020">
    <property type="term" value="C:membrane"/>
    <property type="evidence" value="ECO:0007669"/>
    <property type="project" value="UniProtKB-SubCell"/>
</dbReference>
<comment type="caution">
    <text evidence="18">The sequence shown here is derived from an EMBL/GenBank/DDBJ whole genome shotgun (WGS) entry which is preliminary data.</text>
</comment>
<dbReference type="InterPro" id="IPR003605">
    <property type="entry name" value="GS_dom"/>
</dbReference>
<dbReference type="PROSITE" id="PS00107">
    <property type="entry name" value="PROTEIN_KINASE_ATP"/>
    <property type="match status" value="1"/>
</dbReference>
<evidence type="ECO:0000256" key="3">
    <source>
        <dbReference type="ARBA" id="ARBA00012401"/>
    </source>
</evidence>
<keyword evidence="6" id="KW-0812">Transmembrane</keyword>
<feature type="domain" description="Protein kinase" evidence="16">
    <location>
        <begin position="71"/>
        <end position="177"/>
    </location>
</feature>
<dbReference type="Pfam" id="PF07714">
    <property type="entry name" value="PK_Tyr_Ser-Thr"/>
    <property type="match status" value="1"/>
</dbReference>
<dbReference type="EC" id="2.7.11.30" evidence="3"/>
<keyword evidence="5" id="KW-0808">Transferase</keyword>
<evidence type="ECO:0000256" key="11">
    <source>
        <dbReference type="ARBA" id="ARBA00022989"/>
    </source>
</evidence>
<evidence type="ECO:0000313" key="19">
    <source>
        <dbReference type="Proteomes" id="UP001626550"/>
    </source>
</evidence>
<dbReference type="GO" id="GO:0004675">
    <property type="term" value="F:transmembrane receptor protein serine/threonine kinase activity"/>
    <property type="evidence" value="ECO:0007669"/>
    <property type="project" value="UniProtKB-EC"/>
</dbReference>
<keyword evidence="13 18" id="KW-0675">Receptor</keyword>